<dbReference type="GO" id="GO:0005829">
    <property type="term" value="C:cytosol"/>
    <property type="evidence" value="ECO:0007669"/>
    <property type="project" value="TreeGrafter"/>
</dbReference>
<dbReference type="Pfam" id="PF05958">
    <property type="entry name" value="tRNA_U5-meth_tr"/>
    <property type="match status" value="1"/>
</dbReference>
<evidence type="ECO:0000256" key="3">
    <source>
        <dbReference type="ARBA" id="ARBA00022691"/>
    </source>
</evidence>
<keyword evidence="1 5" id="KW-0489">Methyltransferase</keyword>
<evidence type="ECO:0000256" key="5">
    <source>
        <dbReference type="PROSITE-ProRule" id="PRU01024"/>
    </source>
</evidence>
<dbReference type="Proteomes" id="UP000254052">
    <property type="component" value="Unassembled WGS sequence"/>
</dbReference>
<dbReference type="GO" id="GO:0030697">
    <property type="term" value="F:tRNA (uracil(54)-C5)-methyltransferase activity, S-adenosyl methionine-dependent"/>
    <property type="evidence" value="ECO:0007669"/>
    <property type="project" value="UniProtKB-EC"/>
</dbReference>
<dbReference type="GO" id="GO:0019843">
    <property type="term" value="F:rRNA binding"/>
    <property type="evidence" value="ECO:0007669"/>
    <property type="project" value="TreeGrafter"/>
</dbReference>
<dbReference type="PANTHER" id="PTHR47790">
    <property type="entry name" value="TRNA/TMRNA (URACIL-C(5))-METHYLTRANSFERASE"/>
    <property type="match status" value="1"/>
</dbReference>
<gene>
    <name evidence="7" type="primary">trmA_2</name>
    <name evidence="7" type="ORF">NCTC9962_03608</name>
</gene>
<dbReference type="InterPro" id="IPR010280">
    <property type="entry name" value="U5_MeTrfase_fam"/>
</dbReference>
<reference evidence="7 8" key="1">
    <citation type="submission" date="2018-06" db="EMBL/GenBank/DDBJ databases">
        <authorList>
            <consortium name="Pathogen Informatics"/>
            <person name="Doyle S."/>
        </authorList>
    </citation>
    <scope>NUCLEOTIDE SEQUENCE [LARGE SCALE GENOMIC DNA]</scope>
    <source>
        <strain evidence="7 8">NCTC9962</strain>
    </source>
</reference>
<proteinExistence type="inferred from homology"/>
<sequence length="71" mass="8171">MAAEEFTQAMNGVREFNRLQGIDLKSYQCETIFVDPPRSGLDSETEKMVQAYPRILYISCNPETLCKNLEH</sequence>
<name>A0A377B7M7_ECOLX</name>
<dbReference type="PROSITE" id="PS01230">
    <property type="entry name" value="TRMA_1"/>
    <property type="match status" value="1"/>
</dbReference>
<evidence type="ECO:0000256" key="6">
    <source>
        <dbReference type="PROSITE-ProRule" id="PRU10015"/>
    </source>
</evidence>
<keyword evidence="4" id="KW-0819">tRNA processing</keyword>
<dbReference type="PANTHER" id="PTHR47790:SF2">
    <property type="entry name" value="TRNA_TMRNA (URACIL-C(5))-METHYLTRANSFERASE"/>
    <property type="match status" value="1"/>
</dbReference>
<dbReference type="GO" id="GO:0008033">
    <property type="term" value="P:tRNA processing"/>
    <property type="evidence" value="ECO:0007669"/>
    <property type="project" value="UniProtKB-KW"/>
</dbReference>
<comment type="similarity">
    <text evidence="5">Belongs to the class I-like SAM-binding methyltransferase superfamily. RNA M5U methyltransferase family.</text>
</comment>
<dbReference type="PROSITE" id="PS51687">
    <property type="entry name" value="SAM_MT_RNA_M5U"/>
    <property type="match status" value="1"/>
</dbReference>
<evidence type="ECO:0000256" key="4">
    <source>
        <dbReference type="ARBA" id="ARBA00022694"/>
    </source>
</evidence>
<dbReference type="InterPro" id="IPR011869">
    <property type="entry name" value="TrmA_MeTrfase"/>
</dbReference>
<feature type="active site" description="Nucleophile" evidence="5">
    <location>
        <position position="60"/>
    </location>
</feature>
<evidence type="ECO:0000256" key="2">
    <source>
        <dbReference type="ARBA" id="ARBA00022679"/>
    </source>
</evidence>
<dbReference type="GO" id="GO:0000049">
    <property type="term" value="F:tRNA binding"/>
    <property type="evidence" value="ECO:0007669"/>
    <property type="project" value="TreeGrafter"/>
</dbReference>
<accession>A0A377B7M7</accession>
<organism evidence="7 8">
    <name type="scientific">Escherichia coli</name>
    <dbReference type="NCBI Taxonomy" id="562"/>
    <lineage>
        <taxon>Bacteria</taxon>
        <taxon>Pseudomonadati</taxon>
        <taxon>Pseudomonadota</taxon>
        <taxon>Gammaproteobacteria</taxon>
        <taxon>Enterobacterales</taxon>
        <taxon>Enterobacteriaceae</taxon>
        <taxon>Escherichia</taxon>
    </lineage>
</organism>
<keyword evidence="2 5" id="KW-0808">Transferase</keyword>
<dbReference type="InterPro" id="IPR029063">
    <property type="entry name" value="SAM-dependent_MTases_sf"/>
</dbReference>
<dbReference type="Gene3D" id="3.40.50.150">
    <property type="entry name" value="Vaccinia Virus protein VP39"/>
    <property type="match status" value="1"/>
</dbReference>
<dbReference type="EMBL" id="UGED01000008">
    <property type="protein sequence ID" value="STL48747.1"/>
    <property type="molecule type" value="Genomic_DNA"/>
</dbReference>
<dbReference type="GO" id="GO:0032259">
    <property type="term" value="P:methylation"/>
    <property type="evidence" value="ECO:0007669"/>
    <property type="project" value="UniProtKB-KW"/>
</dbReference>
<feature type="binding site" evidence="5">
    <location>
        <position position="35"/>
    </location>
    <ligand>
        <name>S-adenosyl-L-methionine</name>
        <dbReference type="ChEBI" id="CHEBI:59789"/>
    </ligand>
</feature>
<comment type="caution">
    <text evidence="5">Lacks conserved residue(s) required for the propagation of feature annotation.</text>
</comment>
<keyword evidence="3 5" id="KW-0949">S-adenosyl-L-methionine</keyword>
<dbReference type="EC" id="2.1.1.35" evidence="7"/>
<feature type="active site" evidence="6">
    <location>
        <position position="60"/>
    </location>
</feature>
<evidence type="ECO:0000256" key="1">
    <source>
        <dbReference type="ARBA" id="ARBA00022603"/>
    </source>
</evidence>
<evidence type="ECO:0000313" key="8">
    <source>
        <dbReference type="Proteomes" id="UP000254052"/>
    </source>
</evidence>
<dbReference type="InterPro" id="IPR030390">
    <property type="entry name" value="MeTrfase_TrmA_AS"/>
</dbReference>
<evidence type="ECO:0000313" key="7">
    <source>
        <dbReference type="EMBL" id="STL48747.1"/>
    </source>
</evidence>
<dbReference type="SUPFAM" id="SSF53335">
    <property type="entry name" value="S-adenosyl-L-methionine-dependent methyltransferases"/>
    <property type="match status" value="1"/>
</dbReference>
<dbReference type="AlphaFoldDB" id="A0A377B7M7"/>
<protein>
    <submittedName>
        <fullName evidence="7">tRNA (Uracil-5)-methyltransferase</fullName>
        <ecNumber evidence="7">2.1.1.35</ecNumber>
    </submittedName>
</protein>